<proteinExistence type="predicted"/>
<feature type="region of interest" description="Disordered" evidence="1">
    <location>
        <begin position="28"/>
        <end position="67"/>
    </location>
</feature>
<feature type="compositionally biased region" description="Low complexity" evidence="1">
    <location>
        <begin position="52"/>
        <end position="66"/>
    </location>
</feature>
<dbReference type="AlphaFoldDB" id="A0A0C3KTX4"/>
<dbReference type="EMBL" id="KN823051">
    <property type="protein sequence ID" value="KIO24918.1"/>
    <property type="molecule type" value="Genomic_DNA"/>
</dbReference>
<protein>
    <submittedName>
        <fullName evidence="2">Uncharacterized protein</fullName>
    </submittedName>
</protein>
<keyword evidence="3" id="KW-1185">Reference proteome</keyword>
<evidence type="ECO:0000313" key="2">
    <source>
        <dbReference type="EMBL" id="KIO24918.1"/>
    </source>
</evidence>
<reference evidence="2 3" key="1">
    <citation type="submission" date="2014-04" db="EMBL/GenBank/DDBJ databases">
        <authorList>
            <consortium name="DOE Joint Genome Institute"/>
            <person name="Kuo A."/>
            <person name="Girlanda M."/>
            <person name="Perotto S."/>
            <person name="Kohler A."/>
            <person name="Nagy L.G."/>
            <person name="Floudas D."/>
            <person name="Copeland A."/>
            <person name="Barry K.W."/>
            <person name="Cichocki N."/>
            <person name="Veneault-Fourrey C."/>
            <person name="LaButti K."/>
            <person name="Lindquist E.A."/>
            <person name="Lipzen A."/>
            <person name="Lundell T."/>
            <person name="Morin E."/>
            <person name="Murat C."/>
            <person name="Sun H."/>
            <person name="Tunlid A."/>
            <person name="Henrissat B."/>
            <person name="Grigoriev I.V."/>
            <person name="Hibbett D.S."/>
            <person name="Martin F."/>
            <person name="Nordberg H.P."/>
            <person name="Cantor M.N."/>
            <person name="Hua S.X."/>
        </authorList>
    </citation>
    <scope>NUCLEOTIDE SEQUENCE [LARGE SCALE GENOMIC DNA]</scope>
    <source>
        <strain evidence="2 3">MUT 4182</strain>
    </source>
</reference>
<dbReference type="OrthoDB" id="2414538at2759"/>
<accession>A0A0C3KTX4</accession>
<sequence>PYYSNLKDVPKRSREFAGRLFTLKGGVGIGSLPDWDESEPQEDDRYLESPSKRSVVGKSSGSSRASLCGKGVTGWEYAGGVRPGPPSRREIEQWLEETDGGLQVAENRSRRKIIGPTQRNPHGFQVTQHKRPEGGGRESQNMSVLSIEVFGEPRLWMPQVMA</sequence>
<dbReference type="Proteomes" id="UP000054248">
    <property type="component" value="Unassembled WGS sequence"/>
</dbReference>
<dbReference type="HOGENOM" id="CLU_1639535_0_0_1"/>
<name>A0A0C3KTX4_9AGAM</name>
<gene>
    <name evidence="2" type="ORF">M407DRAFT_211690</name>
</gene>
<reference evidence="3" key="2">
    <citation type="submission" date="2015-01" db="EMBL/GenBank/DDBJ databases">
        <title>Evolutionary Origins and Diversification of the Mycorrhizal Mutualists.</title>
        <authorList>
            <consortium name="DOE Joint Genome Institute"/>
            <consortium name="Mycorrhizal Genomics Consortium"/>
            <person name="Kohler A."/>
            <person name="Kuo A."/>
            <person name="Nagy L.G."/>
            <person name="Floudas D."/>
            <person name="Copeland A."/>
            <person name="Barry K.W."/>
            <person name="Cichocki N."/>
            <person name="Veneault-Fourrey C."/>
            <person name="LaButti K."/>
            <person name="Lindquist E.A."/>
            <person name="Lipzen A."/>
            <person name="Lundell T."/>
            <person name="Morin E."/>
            <person name="Murat C."/>
            <person name="Riley R."/>
            <person name="Ohm R."/>
            <person name="Sun H."/>
            <person name="Tunlid A."/>
            <person name="Henrissat B."/>
            <person name="Grigoriev I.V."/>
            <person name="Hibbett D.S."/>
            <person name="Martin F."/>
        </authorList>
    </citation>
    <scope>NUCLEOTIDE SEQUENCE [LARGE SCALE GENOMIC DNA]</scope>
    <source>
        <strain evidence="3">MUT 4182</strain>
    </source>
</reference>
<organism evidence="2 3">
    <name type="scientific">Tulasnella calospora MUT 4182</name>
    <dbReference type="NCBI Taxonomy" id="1051891"/>
    <lineage>
        <taxon>Eukaryota</taxon>
        <taxon>Fungi</taxon>
        <taxon>Dikarya</taxon>
        <taxon>Basidiomycota</taxon>
        <taxon>Agaricomycotina</taxon>
        <taxon>Agaricomycetes</taxon>
        <taxon>Cantharellales</taxon>
        <taxon>Tulasnellaceae</taxon>
        <taxon>Tulasnella</taxon>
    </lineage>
</organism>
<evidence type="ECO:0000313" key="3">
    <source>
        <dbReference type="Proteomes" id="UP000054248"/>
    </source>
</evidence>
<feature type="non-terminal residue" evidence="2">
    <location>
        <position position="1"/>
    </location>
</feature>
<feature type="region of interest" description="Disordered" evidence="1">
    <location>
        <begin position="114"/>
        <end position="139"/>
    </location>
</feature>
<evidence type="ECO:0000256" key="1">
    <source>
        <dbReference type="SAM" id="MobiDB-lite"/>
    </source>
</evidence>